<keyword evidence="3" id="KW-1185">Reference proteome</keyword>
<comment type="caution">
    <text evidence="2">The sequence shown here is derived from an EMBL/GenBank/DDBJ whole genome shotgun (WGS) entry which is preliminary data.</text>
</comment>
<feature type="transmembrane region" description="Helical" evidence="1">
    <location>
        <begin position="12"/>
        <end position="31"/>
    </location>
</feature>
<gene>
    <name evidence="2" type="ORF">F8377_02690</name>
</gene>
<protein>
    <submittedName>
        <fullName evidence="2">Uncharacterized protein</fullName>
    </submittedName>
</protein>
<dbReference type="RefSeq" id="WP_151843881.1">
    <property type="nucleotide sequence ID" value="NZ_WBZJ01000001.1"/>
</dbReference>
<keyword evidence="1" id="KW-0472">Membrane</keyword>
<proteinExistence type="predicted"/>
<evidence type="ECO:0000313" key="2">
    <source>
        <dbReference type="EMBL" id="KAB3523082.1"/>
    </source>
</evidence>
<dbReference type="Proteomes" id="UP000436181">
    <property type="component" value="Unassembled WGS sequence"/>
</dbReference>
<reference evidence="2 3" key="1">
    <citation type="submission" date="2019-10" db="EMBL/GenBank/DDBJ databases">
        <title>Corynebacterium sp novel species isolated from the respiratory tract of Marmot.</title>
        <authorList>
            <person name="Zhang G."/>
        </authorList>
    </citation>
    <scope>NUCLEOTIDE SEQUENCE [LARGE SCALE GENOMIC DNA]</scope>
    <source>
        <strain evidence="2 3">336</strain>
    </source>
</reference>
<evidence type="ECO:0000256" key="1">
    <source>
        <dbReference type="SAM" id="Phobius"/>
    </source>
</evidence>
<organism evidence="2 3">
    <name type="scientific">Corynebacterium zhongnanshanii</name>
    <dbReference type="NCBI Taxonomy" id="2768834"/>
    <lineage>
        <taxon>Bacteria</taxon>
        <taxon>Bacillati</taxon>
        <taxon>Actinomycetota</taxon>
        <taxon>Actinomycetes</taxon>
        <taxon>Mycobacteriales</taxon>
        <taxon>Corynebacteriaceae</taxon>
        <taxon>Corynebacterium</taxon>
    </lineage>
</organism>
<keyword evidence="1" id="KW-1133">Transmembrane helix</keyword>
<dbReference type="EMBL" id="WBZJ01000001">
    <property type="protein sequence ID" value="KAB3523082.1"/>
    <property type="molecule type" value="Genomic_DNA"/>
</dbReference>
<sequence length="66" mass="6720">MRSRSATNIASGWLGVRLIAAVAVLQVATVLPGFDAWLPAAFTSLIAVSLVSVVALIAAEPRGLCG</sequence>
<keyword evidence="1" id="KW-0812">Transmembrane</keyword>
<name>A0ABQ6VF94_9CORY</name>
<accession>A0ABQ6VF94</accession>
<evidence type="ECO:0000313" key="3">
    <source>
        <dbReference type="Proteomes" id="UP000436181"/>
    </source>
</evidence>
<feature type="transmembrane region" description="Helical" evidence="1">
    <location>
        <begin position="37"/>
        <end position="59"/>
    </location>
</feature>